<reference evidence="1 2" key="1">
    <citation type="submission" date="2020-08" db="EMBL/GenBank/DDBJ databases">
        <title>Sequencing the genomes of 1000 actinobacteria strains.</title>
        <authorList>
            <person name="Klenk H.-P."/>
        </authorList>
    </citation>
    <scope>NUCLEOTIDE SEQUENCE [LARGE SCALE GENOMIC DNA]</scope>
    <source>
        <strain evidence="1 2">DSM 44598</strain>
    </source>
</reference>
<dbReference type="EMBL" id="JACHDO010000001">
    <property type="protein sequence ID" value="MBB5491362.1"/>
    <property type="molecule type" value="Genomic_DNA"/>
</dbReference>
<protein>
    <submittedName>
        <fullName evidence="1">Uncharacterized protein</fullName>
    </submittedName>
</protein>
<name>A0A840W5L9_9ACTN</name>
<comment type="caution">
    <text evidence="1">The sequence shown here is derived from an EMBL/GenBank/DDBJ whole genome shotgun (WGS) entry which is preliminary data.</text>
</comment>
<organism evidence="1 2">
    <name type="scientific">Nocardiopsis metallicus</name>
    <dbReference type="NCBI Taxonomy" id="179819"/>
    <lineage>
        <taxon>Bacteria</taxon>
        <taxon>Bacillati</taxon>
        <taxon>Actinomycetota</taxon>
        <taxon>Actinomycetes</taxon>
        <taxon>Streptosporangiales</taxon>
        <taxon>Nocardiopsidaceae</taxon>
        <taxon>Nocardiopsis</taxon>
    </lineage>
</organism>
<sequence>MSEHPTSGLVTVCATCGERITTIEWKQWGETSWEWRHGSDADHEAVPAPADLSEAVRRCDFCSGLNPQWVFVTAQMFETLHLFEDSSIVERDDGAWSACVACKRLVVKRDLDRLVHRAMILIRRSFPDQGEDFYANAKKELRDFHGAFLTAGPGEPKRIDS</sequence>
<dbReference type="Proteomes" id="UP000579647">
    <property type="component" value="Unassembled WGS sequence"/>
</dbReference>
<keyword evidence="2" id="KW-1185">Reference proteome</keyword>
<dbReference type="RefSeq" id="WP_184365065.1">
    <property type="nucleotide sequence ID" value="NZ_BAAAKM010000133.1"/>
</dbReference>
<proteinExistence type="predicted"/>
<gene>
    <name evidence="1" type="ORF">HNR07_002499</name>
</gene>
<accession>A0A840W5L9</accession>
<evidence type="ECO:0000313" key="2">
    <source>
        <dbReference type="Proteomes" id="UP000579647"/>
    </source>
</evidence>
<evidence type="ECO:0000313" key="1">
    <source>
        <dbReference type="EMBL" id="MBB5491362.1"/>
    </source>
</evidence>
<dbReference type="AlphaFoldDB" id="A0A840W5L9"/>